<dbReference type="Pfam" id="PF00201">
    <property type="entry name" value="UDPGT"/>
    <property type="match status" value="2"/>
</dbReference>
<name>A0ABP0YXQ0_9ROSI</name>
<protein>
    <submittedName>
        <fullName evidence="4">Uncharacterized protein</fullName>
    </submittedName>
</protein>
<dbReference type="EMBL" id="OZ021741">
    <property type="protein sequence ID" value="CAK9325318.1"/>
    <property type="molecule type" value="Genomic_DNA"/>
</dbReference>
<evidence type="ECO:0000313" key="4">
    <source>
        <dbReference type="EMBL" id="CAK9325318.1"/>
    </source>
</evidence>
<dbReference type="PANTHER" id="PTHR48048">
    <property type="entry name" value="GLYCOSYLTRANSFERASE"/>
    <property type="match status" value="1"/>
</dbReference>
<organism evidence="4 5">
    <name type="scientific">Citrullus colocynthis</name>
    <name type="common">colocynth</name>
    <dbReference type="NCBI Taxonomy" id="252529"/>
    <lineage>
        <taxon>Eukaryota</taxon>
        <taxon>Viridiplantae</taxon>
        <taxon>Streptophyta</taxon>
        <taxon>Embryophyta</taxon>
        <taxon>Tracheophyta</taxon>
        <taxon>Spermatophyta</taxon>
        <taxon>Magnoliopsida</taxon>
        <taxon>eudicotyledons</taxon>
        <taxon>Gunneridae</taxon>
        <taxon>Pentapetalae</taxon>
        <taxon>rosids</taxon>
        <taxon>fabids</taxon>
        <taxon>Cucurbitales</taxon>
        <taxon>Cucurbitaceae</taxon>
        <taxon>Benincaseae</taxon>
        <taxon>Citrullus</taxon>
    </lineage>
</organism>
<comment type="pathway">
    <text evidence="1">Secondary metabolite biosynthesis; terpenoid biosynthesis.</text>
</comment>
<accession>A0ABP0YXQ0</accession>
<evidence type="ECO:0000256" key="1">
    <source>
        <dbReference type="ARBA" id="ARBA00004721"/>
    </source>
</evidence>
<reference evidence="4 5" key="1">
    <citation type="submission" date="2024-03" db="EMBL/GenBank/DDBJ databases">
        <authorList>
            <person name="Gkanogiannis A."/>
            <person name="Becerra Lopez-Lavalle L."/>
        </authorList>
    </citation>
    <scope>NUCLEOTIDE SEQUENCE [LARGE SCALE GENOMIC DNA]</scope>
</reference>
<dbReference type="InterPro" id="IPR050481">
    <property type="entry name" value="UDP-glycosyltransf_plant"/>
</dbReference>
<evidence type="ECO:0000256" key="3">
    <source>
        <dbReference type="ARBA" id="ARBA00022679"/>
    </source>
</evidence>
<dbReference type="InterPro" id="IPR002213">
    <property type="entry name" value="UDP_glucos_trans"/>
</dbReference>
<keyword evidence="3" id="KW-0808">Transferase</keyword>
<dbReference type="PROSITE" id="PS00375">
    <property type="entry name" value="UDPGT"/>
    <property type="match status" value="1"/>
</dbReference>
<dbReference type="SUPFAM" id="SSF53756">
    <property type="entry name" value="UDP-Glycosyltransferase/glycogen phosphorylase"/>
    <property type="match status" value="2"/>
</dbReference>
<proteinExistence type="inferred from homology"/>
<dbReference type="Gene3D" id="3.40.50.2000">
    <property type="entry name" value="Glycogen Phosphorylase B"/>
    <property type="match status" value="4"/>
</dbReference>
<sequence>MKKFELVFIPGPGIGHLASTVEMANMHVTRDHRLIVTVLVMQLSYDNKAMDHIQLLSASFAGKSIHLILLPELPLLEECQNGMPQPLIEIYKPHVREAVAKHANSQTSPDLPQLVGFVFDMFCMTMIDVAKEFESNSNKVVEQLKNSDSEALTIPSFVKPILGKVIPSIFVYNDIAVWLYENTKKFITEIKGVLINTCAEIESHVINMMSSGSSSQVPSLYSVGPILNLKNTVNQVNILKWLDDQPLASVVFLCFGSMGSFDEDQVKEIARGLEHCGVRFLWSLRQPPPKGKWVAPSDYADIKDVEILAHPSIGGFVSHCGWNSTLESLWHGVPMVAWPMYAEQQLNAFQMVVELGLAVEITLDYRKDYRLERSKIVTAKEIESGIRKLMDDGDQIQKKVKAKSEEIRKAVVEVLATQKPVNQFQKTRQSLQANSLLNQMNKFELVFIPGPGIGHLASTIEMANTLVSRDDRLFVTVLVIKLPYGTKTAEHIQSFSASFDGKSIRFIVLPELPSPNQSSKPPLMLNAFLESHKPLVREVVTKLTNFPHSNRLVGFVIDMFCTTMIDVANEFGVPCYLFYTSSAGFLALSFHLQELYNQNNSIEANSDVELALPSFINPVPTKAIPPFLFDKDIAVWFHDNAKRYRSEVKGILINTFSEMEPQMIEWMSNGSLKIPKVYAVGPILQLKGIGVAQCNKTLNGADILKWLDDQPLASVIFLCFGSKGSFDKDQVLEIARALERSEVRFLWSLRQPPPKGKFEEPSDYTNIKDVLPEGFLDRTADIGRVIGWAPQVEILAHPVTGGFISHCGWNSTLESVWHGVPTATWPMYAEQQFNAFEMVVELGLAVELTLDYMKDFQTERSRVVSAEEIESGIKKLMGDDGNEIRKKVKAKSEESRKCMMVDGSSFNSLGHFIDDALANSQQSN</sequence>
<dbReference type="InterPro" id="IPR035595">
    <property type="entry name" value="UDP_glycos_trans_CS"/>
</dbReference>
<gene>
    <name evidence="4" type="ORF">CITCOLO1_LOCUS17578</name>
</gene>
<dbReference type="PANTHER" id="PTHR48048:SF45">
    <property type="entry name" value="GLYCOSYLTRANSFERASE"/>
    <property type="match status" value="1"/>
</dbReference>
<comment type="similarity">
    <text evidence="2">Belongs to the UDP-glycosyltransferase family.</text>
</comment>
<dbReference type="Proteomes" id="UP001642487">
    <property type="component" value="Chromosome 7"/>
</dbReference>
<dbReference type="CDD" id="cd03784">
    <property type="entry name" value="GT1_Gtf-like"/>
    <property type="match status" value="2"/>
</dbReference>
<keyword evidence="5" id="KW-1185">Reference proteome</keyword>
<evidence type="ECO:0000313" key="5">
    <source>
        <dbReference type="Proteomes" id="UP001642487"/>
    </source>
</evidence>
<evidence type="ECO:0000256" key="2">
    <source>
        <dbReference type="ARBA" id="ARBA00009995"/>
    </source>
</evidence>